<keyword evidence="2" id="KW-1185">Reference proteome</keyword>
<dbReference type="AlphaFoldDB" id="A0A8C3DZI5"/>
<dbReference type="Ensembl" id="ENSCMUT00000013067.2">
    <property type="protein sequence ID" value="ENSCMUP00000012149.1"/>
    <property type="gene ID" value="ENSCMUG00000007665.2"/>
</dbReference>
<proteinExistence type="predicted"/>
<protein>
    <submittedName>
        <fullName evidence="1">Uncharacterized protein</fullName>
    </submittedName>
</protein>
<name>A0A8C3DZI5_CORMO</name>
<accession>A0A8C3DZI5</accession>
<dbReference type="Proteomes" id="UP000694553">
    <property type="component" value="Unassembled WGS sequence"/>
</dbReference>
<reference evidence="2" key="1">
    <citation type="submission" date="2019-10" db="EMBL/GenBank/DDBJ databases">
        <title>Corvus moneduloides (New Caledonian crow) genome, bCorMon1, primary haplotype.</title>
        <authorList>
            <person name="Rutz C."/>
            <person name="Fungtammasan C."/>
            <person name="Mountcastle J."/>
            <person name="Formenti G."/>
            <person name="Chow W."/>
            <person name="Howe K."/>
            <person name="Steele M.P."/>
            <person name="Fernandes J."/>
            <person name="Gilbert M.T.P."/>
            <person name="Fedrigo O."/>
            <person name="Jarvis E.D."/>
            <person name="Gemmell N."/>
        </authorList>
    </citation>
    <scope>NUCLEOTIDE SEQUENCE [LARGE SCALE GENOMIC DNA]</scope>
</reference>
<reference evidence="1" key="2">
    <citation type="submission" date="2025-08" db="UniProtKB">
        <authorList>
            <consortium name="Ensembl"/>
        </authorList>
    </citation>
    <scope>IDENTIFICATION</scope>
</reference>
<evidence type="ECO:0000313" key="1">
    <source>
        <dbReference type="Ensembl" id="ENSCMUP00000012149.1"/>
    </source>
</evidence>
<evidence type="ECO:0000313" key="2">
    <source>
        <dbReference type="Proteomes" id="UP000694553"/>
    </source>
</evidence>
<organism evidence="1 2">
    <name type="scientific">Corvus moneduloides</name>
    <name type="common">New Caledonian crow</name>
    <dbReference type="NCBI Taxonomy" id="1196302"/>
    <lineage>
        <taxon>Eukaryota</taxon>
        <taxon>Metazoa</taxon>
        <taxon>Chordata</taxon>
        <taxon>Craniata</taxon>
        <taxon>Vertebrata</taxon>
        <taxon>Euteleostomi</taxon>
        <taxon>Archelosauria</taxon>
        <taxon>Archosauria</taxon>
        <taxon>Dinosauria</taxon>
        <taxon>Saurischia</taxon>
        <taxon>Theropoda</taxon>
        <taxon>Coelurosauria</taxon>
        <taxon>Aves</taxon>
        <taxon>Neognathae</taxon>
        <taxon>Neoaves</taxon>
        <taxon>Telluraves</taxon>
        <taxon>Australaves</taxon>
        <taxon>Passeriformes</taxon>
        <taxon>Corvoidea</taxon>
        <taxon>Corvidae</taxon>
        <taxon>Corvus</taxon>
    </lineage>
</organism>
<reference evidence="1" key="3">
    <citation type="submission" date="2025-09" db="UniProtKB">
        <authorList>
            <consortium name="Ensembl"/>
        </authorList>
    </citation>
    <scope>IDENTIFICATION</scope>
</reference>
<sequence>TANMDTYKVSPVHSPLCNDSAVPHSPNRTNQHPYLLLRISRKQITEHSKPPSCSVNLGLCHAIQATGMPLLHLPPGVILFACYIYTKIIFWSVPLLFSELL</sequence>